<evidence type="ECO:0000313" key="4">
    <source>
        <dbReference type="Proteomes" id="UP000002320"/>
    </source>
</evidence>
<evidence type="ECO:0000313" key="2">
    <source>
        <dbReference type="EMBL" id="EDS25983.1"/>
    </source>
</evidence>
<name>B0WF38_CULQU</name>
<dbReference type="VEuPathDB" id="VectorBase:CPIJ005373"/>
<dbReference type="Proteomes" id="UP000002320">
    <property type="component" value="Unassembled WGS sequence"/>
</dbReference>
<dbReference type="HOGENOM" id="CLU_2796485_0_0_1"/>
<keyword evidence="4" id="KW-1185">Reference proteome</keyword>
<keyword evidence="2" id="KW-0813">Transport</keyword>
<organism>
    <name type="scientific">Culex quinquefasciatus</name>
    <name type="common">Southern house mosquito</name>
    <name type="synonym">Culex pungens</name>
    <dbReference type="NCBI Taxonomy" id="7176"/>
    <lineage>
        <taxon>Eukaryota</taxon>
        <taxon>Metazoa</taxon>
        <taxon>Ecdysozoa</taxon>
        <taxon>Arthropoda</taxon>
        <taxon>Hexapoda</taxon>
        <taxon>Insecta</taxon>
        <taxon>Pterygota</taxon>
        <taxon>Neoptera</taxon>
        <taxon>Endopterygota</taxon>
        <taxon>Diptera</taxon>
        <taxon>Nematocera</taxon>
        <taxon>Culicoidea</taxon>
        <taxon>Culicidae</taxon>
        <taxon>Culicinae</taxon>
        <taxon>Culicini</taxon>
        <taxon>Culex</taxon>
        <taxon>Culex</taxon>
    </lineage>
</organism>
<reference evidence="2" key="1">
    <citation type="submission" date="2007-03" db="EMBL/GenBank/DDBJ databases">
        <title>Annotation of Culex pipiens quinquefasciatus.</title>
        <authorList>
            <consortium name="The Broad Institute Genome Sequencing Platform"/>
            <person name="Atkinson P.W."/>
            <person name="Hemingway J."/>
            <person name="Christensen B.M."/>
            <person name="Higgs S."/>
            <person name="Kodira C."/>
            <person name="Hannick L."/>
            <person name="Megy K."/>
            <person name="O'Leary S."/>
            <person name="Pearson M."/>
            <person name="Haas B.J."/>
            <person name="Mauceli E."/>
            <person name="Wortman J.R."/>
            <person name="Lee N.H."/>
            <person name="Guigo R."/>
            <person name="Stanke M."/>
            <person name="Alvarado L."/>
            <person name="Amedeo P."/>
            <person name="Antoine C.H."/>
            <person name="Arensburger P."/>
            <person name="Bidwell S.L."/>
            <person name="Crawford M."/>
            <person name="Camaro F."/>
            <person name="Devon K."/>
            <person name="Engels R."/>
            <person name="Hammond M."/>
            <person name="Howarth C."/>
            <person name="Koehrsen M."/>
            <person name="Lawson D."/>
            <person name="Montgomery P."/>
            <person name="Nene V."/>
            <person name="Nusbaum C."/>
            <person name="Puiu D."/>
            <person name="Romero-Severson J."/>
            <person name="Severson D.W."/>
            <person name="Shumway M."/>
            <person name="Sisk P."/>
            <person name="Stolte C."/>
            <person name="Zeng Q."/>
            <person name="Eisenstadt E."/>
            <person name="Fraser-Liggett C."/>
            <person name="Strausberg R."/>
            <person name="Galagan J."/>
            <person name="Birren B."/>
            <person name="Collins F.H."/>
        </authorList>
    </citation>
    <scope>NUCLEOTIDE SEQUENCE [LARGE SCALE GENOMIC DNA]</scope>
    <source>
        <strain evidence="2">JHB</strain>
    </source>
</reference>
<protein>
    <submittedName>
        <fullName evidence="2 3">Sugar transporter</fullName>
    </submittedName>
</protein>
<dbReference type="AlphaFoldDB" id="B0WF38"/>
<evidence type="ECO:0000313" key="3">
    <source>
        <dbReference type="EnsemblMetazoa" id="CPIJ005373-PA"/>
    </source>
</evidence>
<feature type="region of interest" description="Disordered" evidence="1">
    <location>
        <begin position="46"/>
        <end position="68"/>
    </location>
</feature>
<dbReference type="KEGG" id="cqu:CpipJ_CPIJ005373"/>
<keyword evidence="2" id="KW-0762">Sugar transport</keyword>
<dbReference type="InParanoid" id="B0WF38"/>
<reference evidence="3" key="2">
    <citation type="submission" date="2020-05" db="UniProtKB">
        <authorList>
            <consortium name="EnsemblMetazoa"/>
        </authorList>
    </citation>
    <scope>IDENTIFICATION</scope>
    <source>
        <strain evidence="3">JHB</strain>
    </source>
</reference>
<proteinExistence type="predicted"/>
<sequence length="68" mass="7478">MQINPLLRLHLSNIAVDATETEVSEMVSETLGIDKTLMVSSTFETRRTLSNSNEDDGGAEIPPKYVPD</sequence>
<gene>
    <name evidence="3" type="primary">6037405</name>
    <name evidence="2" type="ORF">CpipJ_CPIJ005373</name>
</gene>
<evidence type="ECO:0000256" key="1">
    <source>
        <dbReference type="SAM" id="MobiDB-lite"/>
    </source>
</evidence>
<dbReference type="EnsemblMetazoa" id="CPIJ005373-RA">
    <property type="protein sequence ID" value="CPIJ005373-PA"/>
    <property type="gene ID" value="CPIJ005373"/>
</dbReference>
<accession>B0WF38</accession>
<dbReference type="EMBL" id="DS231914">
    <property type="protein sequence ID" value="EDS25983.1"/>
    <property type="molecule type" value="Genomic_DNA"/>
</dbReference>